<name>A0A6I5RWS7_9PSED</name>
<organism evidence="2 3">
    <name type="scientific">Pseudomonas laurentiana</name>
    <dbReference type="NCBI Taxonomy" id="2364649"/>
    <lineage>
        <taxon>Bacteria</taxon>
        <taxon>Pseudomonadati</taxon>
        <taxon>Pseudomonadota</taxon>
        <taxon>Gammaproteobacteria</taxon>
        <taxon>Pseudomonadales</taxon>
        <taxon>Pseudomonadaceae</taxon>
        <taxon>Pseudomonas</taxon>
    </lineage>
</organism>
<dbReference type="EMBL" id="JAAHBT010000462">
    <property type="protein sequence ID" value="NES12095.1"/>
    <property type="molecule type" value="Genomic_DNA"/>
</dbReference>
<feature type="transmembrane region" description="Helical" evidence="1">
    <location>
        <begin position="12"/>
        <end position="31"/>
    </location>
</feature>
<evidence type="ECO:0000313" key="2">
    <source>
        <dbReference type="EMBL" id="NES12095.1"/>
    </source>
</evidence>
<gene>
    <name evidence="2" type="ORF">G3O07_24050</name>
</gene>
<evidence type="ECO:0000313" key="3">
    <source>
        <dbReference type="Proteomes" id="UP000471751"/>
    </source>
</evidence>
<comment type="caution">
    <text evidence="2">The sequence shown here is derived from an EMBL/GenBank/DDBJ whole genome shotgun (WGS) entry which is preliminary data.</text>
</comment>
<keyword evidence="1" id="KW-0472">Membrane</keyword>
<proteinExistence type="predicted"/>
<dbReference type="AlphaFoldDB" id="A0A6I5RWS7"/>
<dbReference type="Proteomes" id="UP000471751">
    <property type="component" value="Unassembled WGS sequence"/>
</dbReference>
<accession>A0A6I5RWS7</accession>
<keyword evidence="3" id="KW-1185">Reference proteome</keyword>
<keyword evidence="1" id="KW-0812">Transmembrane</keyword>
<sequence>MFNQLKFSQKILLAAAVVVVMIFSLSSLYSYSLQRDAVSKSLENYLDDIGGAPPRVSRAGWQGVFCWWRIPPRRLPAIRLPSRS</sequence>
<evidence type="ECO:0000256" key="1">
    <source>
        <dbReference type="SAM" id="Phobius"/>
    </source>
</evidence>
<keyword evidence="1" id="KW-1133">Transmembrane helix</keyword>
<protein>
    <recommendedName>
        <fullName evidence="4">Methyl-accepting chemotaxis protein</fullName>
    </recommendedName>
</protein>
<evidence type="ECO:0008006" key="4">
    <source>
        <dbReference type="Google" id="ProtNLM"/>
    </source>
</evidence>
<reference evidence="2 3" key="1">
    <citation type="submission" date="2020-02" db="EMBL/GenBank/DDBJ databases">
        <title>Broccoli isolated Pseudomonas sp.</title>
        <authorList>
            <person name="Fujikawa T."/>
            <person name="Sawada H."/>
        </authorList>
    </citation>
    <scope>NUCLEOTIDE SEQUENCE [LARGE SCALE GENOMIC DNA]</scope>
    <source>
        <strain evidence="2 3">JCM 32154</strain>
    </source>
</reference>